<dbReference type="AlphaFoldDB" id="A0AA39LUD2"/>
<evidence type="ECO:0000313" key="2">
    <source>
        <dbReference type="EMBL" id="KAK0410506.1"/>
    </source>
</evidence>
<gene>
    <name evidence="2" type="ORF">QR680_005162</name>
</gene>
<dbReference type="EMBL" id="JAUCMV010000003">
    <property type="protein sequence ID" value="KAK0410506.1"/>
    <property type="molecule type" value="Genomic_DNA"/>
</dbReference>
<dbReference type="Gene3D" id="3.30.2350.10">
    <property type="entry name" value="Pseudouridine synthase"/>
    <property type="match status" value="1"/>
</dbReference>
<reference evidence="2" key="1">
    <citation type="submission" date="2023-06" db="EMBL/GenBank/DDBJ databases">
        <title>Genomic analysis of the entomopathogenic nematode Steinernema hermaphroditum.</title>
        <authorList>
            <person name="Schwarz E.M."/>
            <person name="Heppert J.K."/>
            <person name="Baniya A."/>
            <person name="Schwartz H.T."/>
            <person name="Tan C.-H."/>
            <person name="Antoshechkin I."/>
            <person name="Sternberg P.W."/>
            <person name="Goodrich-Blair H."/>
            <person name="Dillman A.R."/>
        </authorList>
    </citation>
    <scope>NUCLEOTIDE SEQUENCE</scope>
    <source>
        <strain evidence="2">PS9179</strain>
        <tissue evidence="2">Whole animal</tissue>
    </source>
</reference>
<dbReference type="Proteomes" id="UP001175271">
    <property type="component" value="Unassembled WGS sequence"/>
</dbReference>
<sequence length="410" mass="45807">MSLGCRSLNAVRCSHILSGCRASSSDASRAASPRLVHVALTPRTFSTSEELADHLTKTHIFHKPGHFLILYKPYGVSTLGYVHPSGGIFENSRYDRKQDGEVGVDADQIPVDPTMESALPYLRHKFREPLLQISTGLKRQCSCCGHLLIVPLRYLSGPIVIPCSPQSAAYLRESKKFASALSDNADHSFVHHRALAICVGRPKLSSEVISGYATFQTVGDRSEYVFVEGRAKRRAKSGKFAVSGSVEYEVLQSQHGCSLVDLKFGKFSRHLPRLVMSHVMSPILGDKIYQNRLVTVENELHSVEPKFTKRNKHRQFVPSRLLERIGLTMPEYMSKIPMFFHVYQTVFPRYGNTRDKKIPDLIAMCNPPDNFTAMLDVLGFSNTAAKHFHGLTPKDDADDVDPVSSKEKSF</sequence>
<accession>A0AA39LUD2</accession>
<protein>
    <recommendedName>
        <fullName evidence="4">Pseudouridine synthase RsuA/RluA-like domain-containing protein</fullName>
    </recommendedName>
</protein>
<proteinExistence type="predicted"/>
<evidence type="ECO:0008006" key="4">
    <source>
        <dbReference type="Google" id="ProtNLM"/>
    </source>
</evidence>
<feature type="region of interest" description="Disordered" evidence="1">
    <location>
        <begin position="391"/>
        <end position="410"/>
    </location>
</feature>
<evidence type="ECO:0000313" key="3">
    <source>
        <dbReference type="Proteomes" id="UP001175271"/>
    </source>
</evidence>
<organism evidence="2 3">
    <name type="scientific">Steinernema hermaphroditum</name>
    <dbReference type="NCBI Taxonomy" id="289476"/>
    <lineage>
        <taxon>Eukaryota</taxon>
        <taxon>Metazoa</taxon>
        <taxon>Ecdysozoa</taxon>
        <taxon>Nematoda</taxon>
        <taxon>Chromadorea</taxon>
        <taxon>Rhabditida</taxon>
        <taxon>Tylenchina</taxon>
        <taxon>Panagrolaimomorpha</taxon>
        <taxon>Strongyloidoidea</taxon>
        <taxon>Steinernematidae</taxon>
        <taxon>Steinernema</taxon>
    </lineage>
</organism>
<name>A0AA39LUD2_9BILA</name>
<comment type="caution">
    <text evidence="2">The sequence shown here is derived from an EMBL/GenBank/DDBJ whole genome shotgun (WGS) entry which is preliminary data.</text>
</comment>
<evidence type="ECO:0000256" key="1">
    <source>
        <dbReference type="SAM" id="MobiDB-lite"/>
    </source>
</evidence>
<keyword evidence="3" id="KW-1185">Reference proteome</keyword>